<proteinExistence type="predicted"/>
<reference evidence="1 2" key="1">
    <citation type="submission" date="2014-04" db="EMBL/GenBank/DDBJ databases">
        <title>Draft genome sequence of Bacillus azotoformans MEV2011, a (co-) denitrifying strain unable to grow in the presence of oxygen.</title>
        <authorList>
            <person name="Nielsen M."/>
            <person name="Schreiber L."/>
            <person name="Finster K."/>
            <person name="Schramm A."/>
        </authorList>
    </citation>
    <scope>NUCLEOTIDE SEQUENCE [LARGE SCALE GENOMIC DNA]</scope>
    <source>
        <strain evidence="1 2">MEV2011</strain>
    </source>
</reference>
<dbReference type="EMBL" id="JJRY01000003">
    <property type="protein sequence ID" value="KEF39347.1"/>
    <property type="molecule type" value="Genomic_DNA"/>
</dbReference>
<evidence type="ECO:0000313" key="2">
    <source>
        <dbReference type="Proteomes" id="UP000027936"/>
    </source>
</evidence>
<name>A0A072NQ19_SCHAZ</name>
<dbReference type="AlphaFoldDB" id="A0A072NQ19"/>
<dbReference type="Proteomes" id="UP000027936">
    <property type="component" value="Unassembled WGS sequence"/>
</dbReference>
<accession>A0A072NQ19</accession>
<comment type="caution">
    <text evidence="1">The sequence shown here is derived from an EMBL/GenBank/DDBJ whole genome shotgun (WGS) entry which is preliminary data.</text>
</comment>
<organism evidence="1 2">
    <name type="scientific">Schinkia azotoformans MEV2011</name>
    <dbReference type="NCBI Taxonomy" id="1348973"/>
    <lineage>
        <taxon>Bacteria</taxon>
        <taxon>Bacillati</taxon>
        <taxon>Bacillota</taxon>
        <taxon>Bacilli</taxon>
        <taxon>Bacillales</taxon>
        <taxon>Bacillaceae</taxon>
        <taxon>Calidifontibacillus/Schinkia group</taxon>
        <taxon>Schinkia</taxon>
    </lineage>
</organism>
<evidence type="ECO:0000313" key="1">
    <source>
        <dbReference type="EMBL" id="KEF39347.1"/>
    </source>
</evidence>
<protein>
    <submittedName>
        <fullName evidence="1">Uncharacterized protein</fullName>
    </submittedName>
</protein>
<gene>
    <name evidence="1" type="ORF">M670_01110</name>
</gene>
<sequence>MTNQIFLSKKSYFTHIIPKHNEISLEIIEKVLISPTYIFKPSKSSKDFYYEKNMDGKEYRVVVTSKKRDKRYFNRVRIITAYKIATQYITDLRRVYCIYNENEPYISKQKQLQSESEKEYFEIIFSD</sequence>